<name>A0A0A9DMR1_ARUDO</name>
<sequence>MITPPMRVTRSAAHWKCRPTTMYEEDMNATVVHTEASHISLLMTSTTRLSALVSPLTSVICTTTTANDVNKAMALKMKKILKDAACTATATPLLSLPPGTVKIAANATVAKSTATTVTELVALLMPSLWSFLSSFAIP</sequence>
<reference evidence="1" key="1">
    <citation type="submission" date="2014-09" db="EMBL/GenBank/DDBJ databases">
        <authorList>
            <person name="Magalhaes I.L.F."/>
            <person name="Oliveira U."/>
            <person name="Santos F.R."/>
            <person name="Vidigal T.H.D.A."/>
            <person name="Brescovit A.D."/>
            <person name="Santos A.J."/>
        </authorList>
    </citation>
    <scope>NUCLEOTIDE SEQUENCE</scope>
    <source>
        <tissue evidence="1">Shoot tissue taken approximately 20 cm above the soil surface</tissue>
    </source>
</reference>
<dbReference type="EMBL" id="GBRH01212853">
    <property type="protein sequence ID" value="JAD85042.1"/>
    <property type="molecule type" value="Transcribed_RNA"/>
</dbReference>
<protein>
    <submittedName>
        <fullName evidence="1">Uncharacterized protein</fullName>
    </submittedName>
</protein>
<organism evidence="1">
    <name type="scientific">Arundo donax</name>
    <name type="common">Giant reed</name>
    <name type="synonym">Donax arundinaceus</name>
    <dbReference type="NCBI Taxonomy" id="35708"/>
    <lineage>
        <taxon>Eukaryota</taxon>
        <taxon>Viridiplantae</taxon>
        <taxon>Streptophyta</taxon>
        <taxon>Embryophyta</taxon>
        <taxon>Tracheophyta</taxon>
        <taxon>Spermatophyta</taxon>
        <taxon>Magnoliopsida</taxon>
        <taxon>Liliopsida</taxon>
        <taxon>Poales</taxon>
        <taxon>Poaceae</taxon>
        <taxon>PACMAD clade</taxon>
        <taxon>Arundinoideae</taxon>
        <taxon>Arundineae</taxon>
        <taxon>Arundo</taxon>
    </lineage>
</organism>
<proteinExistence type="predicted"/>
<evidence type="ECO:0000313" key="1">
    <source>
        <dbReference type="EMBL" id="JAD85042.1"/>
    </source>
</evidence>
<dbReference type="AlphaFoldDB" id="A0A0A9DMR1"/>
<reference evidence="1" key="2">
    <citation type="journal article" date="2015" name="Data Brief">
        <title>Shoot transcriptome of the giant reed, Arundo donax.</title>
        <authorList>
            <person name="Barrero R.A."/>
            <person name="Guerrero F.D."/>
            <person name="Moolhuijzen P."/>
            <person name="Goolsby J.A."/>
            <person name="Tidwell J."/>
            <person name="Bellgard S.E."/>
            <person name="Bellgard M.I."/>
        </authorList>
    </citation>
    <scope>NUCLEOTIDE SEQUENCE</scope>
    <source>
        <tissue evidence="1">Shoot tissue taken approximately 20 cm above the soil surface</tissue>
    </source>
</reference>
<accession>A0A0A9DMR1</accession>